<gene>
    <name evidence="2" type="ORF">SAMN04489747_3043</name>
</gene>
<evidence type="ECO:0000256" key="1">
    <source>
        <dbReference type="SAM" id="MobiDB-lite"/>
    </source>
</evidence>
<feature type="region of interest" description="Disordered" evidence="1">
    <location>
        <begin position="1"/>
        <end position="56"/>
    </location>
</feature>
<dbReference type="Proteomes" id="UP000198546">
    <property type="component" value="Chromosome i"/>
</dbReference>
<dbReference type="EMBL" id="LT629688">
    <property type="protein sequence ID" value="SDE29637.1"/>
    <property type="molecule type" value="Genomic_DNA"/>
</dbReference>
<dbReference type="STRING" id="675864.SAMN04489747_3043"/>
<dbReference type="AlphaFoldDB" id="A0A1G7BRL8"/>
<protein>
    <submittedName>
        <fullName evidence="2">Uncharacterized protein</fullName>
    </submittedName>
</protein>
<accession>A0A1G7BRL8</accession>
<reference evidence="2 3" key="1">
    <citation type="submission" date="2016-10" db="EMBL/GenBank/DDBJ databases">
        <authorList>
            <person name="de Groot N.N."/>
        </authorList>
    </citation>
    <scope>NUCLEOTIDE SEQUENCE [LARGE SCALE GENOMIC DNA]</scope>
    <source>
        <strain evidence="2 3">MON 2.2</strain>
    </source>
</reference>
<sequence>MRRLPAPGGPTRPDRSSGPAQDGGAGAVNEVVPAEQLTRGDPVPARPAAGPTPRVPVGVIGAVTWLRLVDRTDRRGEDRHVVEHP</sequence>
<organism evidence="2 3">
    <name type="scientific">Auraticoccus monumenti</name>
    <dbReference type="NCBI Taxonomy" id="675864"/>
    <lineage>
        <taxon>Bacteria</taxon>
        <taxon>Bacillati</taxon>
        <taxon>Actinomycetota</taxon>
        <taxon>Actinomycetes</taxon>
        <taxon>Propionibacteriales</taxon>
        <taxon>Propionibacteriaceae</taxon>
        <taxon>Auraticoccus</taxon>
    </lineage>
</organism>
<name>A0A1G7BRL8_9ACTN</name>
<keyword evidence="3" id="KW-1185">Reference proteome</keyword>
<evidence type="ECO:0000313" key="2">
    <source>
        <dbReference type="EMBL" id="SDE29637.1"/>
    </source>
</evidence>
<evidence type="ECO:0000313" key="3">
    <source>
        <dbReference type="Proteomes" id="UP000198546"/>
    </source>
</evidence>
<proteinExistence type="predicted"/>